<feature type="region of interest" description="Disordered" evidence="8">
    <location>
        <begin position="39"/>
        <end position="59"/>
    </location>
</feature>
<dbReference type="OrthoDB" id="5330228at2759"/>
<dbReference type="PROSITE" id="PS51192">
    <property type="entry name" value="HELICASE_ATP_BIND_1"/>
    <property type="match status" value="1"/>
</dbReference>
<evidence type="ECO:0000313" key="12">
    <source>
        <dbReference type="Proteomes" id="UP000567179"/>
    </source>
</evidence>
<dbReference type="Pfam" id="PF00176">
    <property type="entry name" value="SNF2-rel_dom"/>
    <property type="match status" value="1"/>
</dbReference>
<comment type="caution">
    <text evidence="11">The sequence shown here is derived from an EMBL/GenBank/DDBJ whole genome shotgun (WGS) entry which is preliminary data.</text>
</comment>
<dbReference type="SUPFAM" id="SSF57850">
    <property type="entry name" value="RING/U-box"/>
    <property type="match status" value="1"/>
</dbReference>
<evidence type="ECO:0000256" key="3">
    <source>
        <dbReference type="ARBA" id="ARBA00022771"/>
    </source>
</evidence>
<sequence length="1563" mass="175128">MRETRSYHQRTVKANGLELNWLFLTQLCLSTGKRKAVDTPEGLRDSKRIRGPEGTSTEGSVLAEVRNSGARQGVPILRHTYEIHYSTEEPLKASSMDIPVKFGQRNGRNVCIDLDGYTWILSIPGHDESSGLYAACRTLQEAHQVHLEGFLEFIPGNTPLEFSFRLAMQVSAALPALLDDIRPKTLRERAAIGEARRQVLHAAFLLVDPTAHEEMNISTVYSVLQPAPALPFEKAENVLQPDGLLATLLPFQRRSLAWLLEREGVAITPDGSTFVEASPRAFTLWTEVVEGNYTWWLNRLTGDLLDEEPVLPEIHGGMLAEEPGLGKTVEIIGLIMSNPAPPDWNPTLARWDASACMEAKAVKTTLIVTPVSLATQWKDELEKHAPTLKVLFYDGWTKLAVPFHANRKSPLEEREKIDAKKANSKSKRKVKAEEEVAVSTKARARAAQKAAEKEKETEMTRGPDGRLLHWCEYVHQFDVVITTYNVLRSEIHVARPGPDRPRREDSAYSKDGRLRSPLVMVEWKRVVMDEVQMVGGGNAAEMVSLVPRLSSFAVSGTPAKSQVSDLINVLKFLRVDKLVGDLKMWNRLLTPAYTEDFTALLQHYGIRTTKSSVTNELTIPGQTRYLVPVELGKVERHVYDQALEKMLLDLGLDANGVAAVSGWTVDNALLRSALRRLRGICTHPQVGQLQRKGDGLYKPGALKTMDAVLDTMRDQGWRNVMDDWKSKVQLLVRIAQLQGQDDTYPNHHRDARQTLETAQEECTKFLDDIKDTLVMHDIKGKKLKEEAAALRQQQLEASAADTDFTADKGKGRPRTQDADGSETETGDSGHEDPEEIGLPKTPAGEDHRAKRQALSSRLREGRIMLHRVRFLLGDVNHVLGDTQREDAAYQAAEDLRKLLLQGSEKEANKAVQSISQNAKQKKLSDSSMFIPVPYLEQGGIKSAIHVEDAHDIIENVLNAQAKLLWEWRTKIIEILSQPLSRTDSDADGQEYQKTLDDQGEAEAYLQAYAALLADRREALTNERTLLAAHETREKRLRQTKASLKAVAADDQLDMSGDTDFQPEHEVLHKELSSRRKDLVLALEGRSIKSVTVALHGIYVNSQDKSPEKEITKIAVDDLRRLNADQNAAHDKLECDLALLRRSFNERILYFRQLQEISDSVAEVSWDEPTVAAAIEVSTTEKLELETKINTARARYRYLDNLARNRDGDKMDEDETECVLCRCEFTRGYFTQCGHVYCEACMKLWLAKANKTCPVCRVDISADTVQRFVTSTDAMKPPPKLVKGGGVAPQSTRQISYNVIESSLFAEIERMETMGDFGSKVQTLVRHLAHIKLTDPAAKSIVFSAWEDSLHIVEQALRVNDIQCLRIDNGAKQRTATHRFTTDPDISVLLLHGERENAGLNVTCASRVFLLESVVHHSFEIQAIARIDRLGQTRPTEVYCYYAEDTVERNILDLAARKGLSLYTKDNSRGTVSVSTFNEEIEQAIDASPKKKKNAAQKGDFIYKVDDMLAILFPHMFEDNEYLLPSAHDSNIQIGDVMDTIPHTPVIIPRSPMQNAQAGSSRLS</sequence>
<dbReference type="CDD" id="cd18793">
    <property type="entry name" value="SF2_C_SNF"/>
    <property type="match status" value="1"/>
</dbReference>
<evidence type="ECO:0000313" key="11">
    <source>
        <dbReference type="EMBL" id="KAF5329511.1"/>
    </source>
</evidence>
<dbReference type="Pfam" id="PF26021">
    <property type="entry name" value="Ferritin_C144_05"/>
    <property type="match status" value="1"/>
</dbReference>
<feature type="domain" description="Helicase ATP-binding" evidence="10">
    <location>
        <begin position="308"/>
        <end position="576"/>
    </location>
</feature>
<dbReference type="InterPro" id="IPR017907">
    <property type="entry name" value="Znf_RING_CS"/>
</dbReference>
<keyword evidence="5" id="KW-0862">Zinc</keyword>
<dbReference type="InterPro" id="IPR038718">
    <property type="entry name" value="SNF2-like_sf"/>
</dbReference>
<evidence type="ECO:0000259" key="9">
    <source>
        <dbReference type="PROSITE" id="PS50089"/>
    </source>
</evidence>
<feature type="region of interest" description="Disordered" evidence="8">
    <location>
        <begin position="795"/>
        <end position="854"/>
    </location>
</feature>
<dbReference type="CDD" id="cd16449">
    <property type="entry name" value="RING-HC"/>
    <property type="match status" value="1"/>
</dbReference>
<dbReference type="Pfam" id="PF13920">
    <property type="entry name" value="zf-C3HC4_3"/>
    <property type="match status" value="1"/>
</dbReference>
<dbReference type="PANTHER" id="PTHR45865:SF1">
    <property type="entry name" value="E3 UBIQUITIN-PROTEIN LIGASE SHPRH"/>
    <property type="match status" value="1"/>
</dbReference>
<evidence type="ECO:0000256" key="1">
    <source>
        <dbReference type="ARBA" id="ARBA00022723"/>
    </source>
</evidence>
<evidence type="ECO:0000256" key="5">
    <source>
        <dbReference type="ARBA" id="ARBA00022833"/>
    </source>
</evidence>
<evidence type="ECO:0008006" key="13">
    <source>
        <dbReference type="Google" id="ProtNLM"/>
    </source>
</evidence>
<dbReference type="GO" id="GO:0005524">
    <property type="term" value="F:ATP binding"/>
    <property type="evidence" value="ECO:0007669"/>
    <property type="project" value="InterPro"/>
</dbReference>
<dbReference type="PROSITE" id="PS00518">
    <property type="entry name" value="ZF_RING_1"/>
    <property type="match status" value="1"/>
</dbReference>
<reference evidence="11 12" key="1">
    <citation type="journal article" date="2020" name="ISME J.">
        <title>Uncovering the hidden diversity of litter-decomposition mechanisms in mushroom-forming fungi.</title>
        <authorList>
            <person name="Floudas D."/>
            <person name="Bentzer J."/>
            <person name="Ahren D."/>
            <person name="Johansson T."/>
            <person name="Persson P."/>
            <person name="Tunlid A."/>
        </authorList>
    </citation>
    <scope>NUCLEOTIDE SEQUENCE [LARGE SCALE GENOMIC DNA]</scope>
    <source>
        <strain evidence="11 12">CBS 101986</strain>
    </source>
</reference>
<keyword evidence="12" id="KW-1185">Reference proteome</keyword>
<dbReference type="InterPro" id="IPR013083">
    <property type="entry name" value="Znf_RING/FYVE/PHD"/>
</dbReference>
<dbReference type="GO" id="GO:0016787">
    <property type="term" value="F:hydrolase activity"/>
    <property type="evidence" value="ECO:0007669"/>
    <property type="project" value="UniProtKB-KW"/>
</dbReference>
<evidence type="ECO:0000256" key="2">
    <source>
        <dbReference type="ARBA" id="ARBA00022741"/>
    </source>
</evidence>
<dbReference type="Gene3D" id="3.30.40.10">
    <property type="entry name" value="Zinc/RING finger domain, C3HC4 (zinc finger)"/>
    <property type="match status" value="1"/>
</dbReference>
<dbReference type="SMART" id="SM00184">
    <property type="entry name" value="RING"/>
    <property type="match status" value="1"/>
</dbReference>
<dbReference type="SMART" id="SM00487">
    <property type="entry name" value="DEXDc"/>
    <property type="match status" value="1"/>
</dbReference>
<gene>
    <name evidence="11" type="ORF">D9619_009321</name>
</gene>
<evidence type="ECO:0000259" key="10">
    <source>
        <dbReference type="PROSITE" id="PS51192"/>
    </source>
</evidence>
<keyword evidence="2" id="KW-0547">Nucleotide-binding</keyword>
<evidence type="ECO:0000256" key="8">
    <source>
        <dbReference type="SAM" id="MobiDB-lite"/>
    </source>
</evidence>
<dbReference type="GO" id="GO:0008270">
    <property type="term" value="F:zinc ion binding"/>
    <property type="evidence" value="ECO:0007669"/>
    <property type="project" value="UniProtKB-KW"/>
</dbReference>
<dbReference type="GO" id="GO:0006974">
    <property type="term" value="P:DNA damage response"/>
    <property type="evidence" value="ECO:0007669"/>
    <property type="project" value="TreeGrafter"/>
</dbReference>
<dbReference type="InterPro" id="IPR001841">
    <property type="entry name" value="Znf_RING"/>
</dbReference>
<dbReference type="InterPro" id="IPR049730">
    <property type="entry name" value="SNF2/RAD54-like_C"/>
</dbReference>
<dbReference type="EMBL" id="JAACJJ010000002">
    <property type="protein sequence ID" value="KAF5329511.1"/>
    <property type="molecule type" value="Genomic_DNA"/>
</dbReference>
<dbReference type="GO" id="GO:0000209">
    <property type="term" value="P:protein polyubiquitination"/>
    <property type="evidence" value="ECO:0007669"/>
    <property type="project" value="TreeGrafter"/>
</dbReference>
<accession>A0A8H5BUL0</accession>
<feature type="compositionally biased region" description="Basic and acidic residues" evidence="8">
    <location>
        <begin position="410"/>
        <end position="421"/>
    </location>
</feature>
<proteinExistence type="predicted"/>
<dbReference type="GO" id="GO:0005634">
    <property type="term" value="C:nucleus"/>
    <property type="evidence" value="ECO:0007669"/>
    <property type="project" value="TreeGrafter"/>
</dbReference>
<organism evidence="11 12">
    <name type="scientific">Psilocybe cf. subviscida</name>
    <dbReference type="NCBI Taxonomy" id="2480587"/>
    <lineage>
        <taxon>Eukaryota</taxon>
        <taxon>Fungi</taxon>
        <taxon>Dikarya</taxon>
        <taxon>Basidiomycota</taxon>
        <taxon>Agaricomycotina</taxon>
        <taxon>Agaricomycetes</taxon>
        <taxon>Agaricomycetidae</taxon>
        <taxon>Agaricales</taxon>
        <taxon>Agaricineae</taxon>
        <taxon>Strophariaceae</taxon>
        <taxon>Psilocybe</taxon>
    </lineage>
</organism>
<feature type="compositionally biased region" description="Basic and acidic residues" evidence="8">
    <location>
        <begin position="805"/>
        <end position="817"/>
    </location>
</feature>
<dbReference type="InterPro" id="IPR000330">
    <property type="entry name" value="SNF2_N"/>
</dbReference>
<dbReference type="InterPro" id="IPR027417">
    <property type="entry name" value="P-loop_NTPase"/>
</dbReference>
<keyword evidence="3 7" id="KW-0863">Zinc-finger</keyword>
<dbReference type="Gene3D" id="3.40.50.300">
    <property type="entry name" value="P-loop containing nucleotide triphosphate hydrolases"/>
    <property type="match status" value="1"/>
</dbReference>
<dbReference type="PANTHER" id="PTHR45865">
    <property type="entry name" value="E3 UBIQUITIN-PROTEIN LIGASE SHPRH FAMILY MEMBER"/>
    <property type="match status" value="1"/>
</dbReference>
<evidence type="ECO:0000256" key="4">
    <source>
        <dbReference type="ARBA" id="ARBA00022801"/>
    </source>
</evidence>
<feature type="compositionally biased region" description="Basic and acidic residues" evidence="8">
    <location>
        <begin position="39"/>
        <end position="51"/>
    </location>
</feature>
<keyword evidence="1" id="KW-0479">Metal-binding</keyword>
<evidence type="ECO:0000256" key="7">
    <source>
        <dbReference type="PROSITE-ProRule" id="PRU00175"/>
    </source>
</evidence>
<feature type="domain" description="RING-type" evidence="9">
    <location>
        <begin position="1217"/>
        <end position="1256"/>
    </location>
</feature>
<keyword evidence="4" id="KW-0378">Hydrolase</keyword>
<protein>
    <recommendedName>
        <fullName evidence="13">RING-type domain-containing protein</fullName>
    </recommendedName>
</protein>
<dbReference type="PROSITE" id="PS50089">
    <property type="entry name" value="ZF_RING_2"/>
    <property type="match status" value="1"/>
</dbReference>
<name>A0A8H5BUL0_9AGAR</name>
<dbReference type="Gene3D" id="3.40.50.10810">
    <property type="entry name" value="Tandem AAA-ATPase domain"/>
    <property type="match status" value="1"/>
</dbReference>
<dbReference type="GO" id="GO:0061630">
    <property type="term" value="F:ubiquitin protein ligase activity"/>
    <property type="evidence" value="ECO:0007669"/>
    <property type="project" value="TreeGrafter"/>
</dbReference>
<dbReference type="InterPro" id="IPR014001">
    <property type="entry name" value="Helicase_ATP-bd"/>
</dbReference>
<dbReference type="InterPro" id="IPR052583">
    <property type="entry name" value="ATP-helicase/E3_Ub-Ligase"/>
</dbReference>
<dbReference type="Proteomes" id="UP000567179">
    <property type="component" value="Unassembled WGS sequence"/>
</dbReference>
<evidence type="ECO:0000256" key="6">
    <source>
        <dbReference type="ARBA" id="ARBA00022840"/>
    </source>
</evidence>
<feature type="region of interest" description="Disordered" evidence="8">
    <location>
        <begin position="410"/>
        <end position="439"/>
    </location>
</feature>
<keyword evidence="6" id="KW-0067">ATP-binding</keyword>
<dbReference type="InterPro" id="IPR059033">
    <property type="entry name" value="C144_05_dom"/>
</dbReference>
<dbReference type="SUPFAM" id="SSF52540">
    <property type="entry name" value="P-loop containing nucleoside triphosphate hydrolases"/>
    <property type="match status" value="2"/>
</dbReference>